<reference evidence="1 2" key="1">
    <citation type="submission" date="2018-08" db="EMBL/GenBank/DDBJ databases">
        <title>Wenzhouxiangella salilacus sp. nov., a novel bacterium isolated from a saline lake in Xinjiang Province, China.</title>
        <authorList>
            <person name="Han S."/>
        </authorList>
    </citation>
    <scope>NUCLEOTIDE SEQUENCE [LARGE SCALE GENOMIC DNA]</scope>
    <source>
        <strain evidence="1 2">XDB06</strain>
    </source>
</reference>
<evidence type="ECO:0000313" key="1">
    <source>
        <dbReference type="EMBL" id="RFF32712.1"/>
    </source>
</evidence>
<dbReference type="GO" id="GO:0016787">
    <property type="term" value="F:hydrolase activity"/>
    <property type="evidence" value="ECO:0007669"/>
    <property type="project" value="UniProtKB-KW"/>
</dbReference>
<dbReference type="InterPro" id="IPR007709">
    <property type="entry name" value="N-FG_amidohydro"/>
</dbReference>
<accession>A0A3E1KCM5</accession>
<keyword evidence="1" id="KW-0378">Hydrolase</keyword>
<gene>
    <name evidence="1" type="ORF">DZC52_00910</name>
</gene>
<dbReference type="OrthoDB" id="9815326at2"/>
<keyword evidence="2" id="KW-1185">Reference proteome</keyword>
<protein>
    <submittedName>
        <fullName evidence="1">N-formylglutamate amidohydrolase</fullName>
    </submittedName>
</protein>
<dbReference type="Pfam" id="PF05013">
    <property type="entry name" value="FGase"/>
    <property type="match status" value="1"/>
</dbReference>
<name>A0A3E1KCM5_9GAMM</name>
<dbReference type="RefSeq" id="WP_116649241.1">
    <property type="nucleotide sequence ID" value="NZ_QUZK01000004.1"/>
</dbReference>
<dbReference type="Gene3D" id="3.40.630.40">
    <property type="entry name" value="Zn-dependent exopeptidases"/>
    <property type="match status" value="1"/>
</dbReference>
<dbReference type="Proteomes" id="UP000260351">
    <property type="component" value="Unassembled WGS sequence"/>
</dbReference>
<dbReference type="AlphaFoldDB" id="A0A3E1KCM5"/>
<comment type="caution">
    <text evidence="1">The sequence shown here is derived from an EMBL/GenBank/DDBJ whole genome shotgun (WGS) entry which is preliminary data.</text>
</comment>
<sequence>MPGSKPPVRVLITCEHASRRIPGRFAQFFAGSESKLTGHRGWDPGTAELGRALARRLDAPLLAGRASRLLIDLNRSASHPHRFSEFTRGLPPGERERIERDWWLPHWRAYREFVEGAAGRVVHIACHSFTPVLEGRERRVDIGLLYDPSRAPEKRLCRRLAAQISSRLPDLRVRMNVPYRGTANGLGQQHRRVFGPDRLVTIELEVNQALVDAEDWPGTKAGLVEAVAAALADSD</sequence>
<evidence type="ECO:0000313" key="2">
    <source>
        <dbReference type="Proteomes" id="UP000260351"/>
    </source>
</evidence>
<proteinExistence type="predicted"/>
<dbReference type="EMBL" id="QUZK01000004">
    <property type="protein sequence ID" value="RFF32712.1"/>
    <property type="molecule type" value="Genomic_DNA"/>
</dbReference>
<dbReference type="SUPFAM" id="SSF53187">
    <property type="entry name" value="Zn-dependent exopeptidases"/>
    <property type="match status" value="1"/>
</dbReference>
<organism evidence="1 2">
    <name type="scientific">Wenzhouxiangella sediminis</name>
    <dbReference type="NCBI Taxonomy" id="1792836"/>
    <lineage>
        <taxon>Bacteria</taxon>
        <taxon>Pseudomonadati</taxon>
        <taxon>Pseudomonadota</taxon>
        <taxon>Gammaproteobacteria</taxon>
        <taxon>Chromatiales</taxon>
        <taxon>Wenzhouxiangellaceae</taxon>
        <taxon>Wenzhouxiangella</taxon>
    </lineage>
</organism>